<sequence length="64" mass="6800">MPRPRSPLPGPQERPCQDPVLADRRTRRKRAVIAGLLATAILGGGLASGLEHSCPPPAHTTRTP</sequence>
<accession>A0ABS7QL40</accession>
<evidence type="ECO:0000256" key="2">
    <source>
        <dbReference type="SAM" id="Phobius"/>
    </source>
</evidence>
<keyword evidence="2" id="KW-1133">Transmembrane helix</keyword>
<keyword evidence="4" id="KW-1185">Reference proteome</keyword>
<reference evidence="3 4" key="1">
    <citation type="submission" date="2021-08" db="EMBL/GenBank/DDBJ databases">
        <title>Streptomyces sp. PTM05 isolated from lichen.</title>
        <authorList>
            <person name="Somphong A."/>
            <person name="Phongsopitanun W."/>
            <person name="Tanasupawat S."/>
        </authorList>
    </citation>
    <scope>NUCLEOTIDE SEQUENCE [LARGE SCALE GENOMIC DNA]</scope>
    <source>
        <strain evidence="3 4">Ptm05</strain>
    </source>
</reference>
<dbReference type="EMBL" id="JAINVZ010000002">
    <property type="protein sequence ID" value="MBY8883910.1"/>
    <property type="molecule type" value="Genomic_DNA"/>
</dbReference>
<dbReference type="RefSeq" id="WP_222973761.1">
    <property type="nucleotide sequence ID" value="NZ_JAINVZ010000002.1"/>
</dbReference>
<evidence type="ECO:0000313" key="4">
    <source>
        <dbReference type="Proteomes" id="UP001198565"/>
    </source>
</evidence>
<evidence type="ECO:0000313" key="3">
    <source>
        <dbReference type="EMBL" id="MBY8883910.1"/>
    </source>
</evidence>
<proteinExistence type="predicted"/>
<keyword evidence="2" id="KW-0472">Membrane</keyword>
<keyword evidence="2" id="KW-0812">Transmembrane</keyword>
<feature type="compositionally biased region" description="Pro residues" evidence="1">
    <location>
        <begin position="1"/>
        <end position="12"/>
    </location>
</feature>
<organism evidence="3 4">
    <name type="scientific">Streptantibioticus parmotrematis</name>
    <dbReference type="NCBI Taxonomy" id="2873249"/>
    <lineage>
        <taxon>Bacteria</taxon>
        <taxon>Bacillati</taxon>
        <taxon>Actinomycetota</taxon>
        <taxon>Actinomycetes</taxon>
        <taxon>Kitasatosporales</taxon>
        <taxon>Streptomycetaceae</taxon>
        <taxon>Streptantibioticus</taxon>
    </lineage>
</organism>
<name>A0ABS7QL40_9ACTN</name>
<evidence type="ECO:0000256" key="1">
    <source>
        <dbReference type="SAM" id="MobiDB-lite"/>
    </source>
</evidence>
<comment type="caution">
    <text evidence="3">The sequence shown here is derived from an EMBL/GenBank/DDBJ whole genome shotgun (WGS) entry which is preliminary data.</text>
</comment>
<gene>
    <name evidence="3" type="ORF">K7472_03520</name>
</gene>
<dbReference type="Proteomes" id="UP001198565">
    <property type="component" value="Unassembled WGS sequence"/>
</dbReference>
<protein>
    <submittedName>
        <fullName evidence="3">Uncharacterized protein</fullName>
    </submittedName>
</protein>
<feature type="region of interest" description="Disordered" evidence="1">
    <location>
        <begin position="1"/>
        <end position="24"/>
    </location>
</feature>
<feature type="transmembrane region" description="Helical" evidence="2">
    <location>
        <begin position="31"/>
        <end position="50"/>
    </location>
</feature>